<evidence type="ECO:0000313" key="3">
    <source>
        <dbReference type="Proteomes" id="UP000245125"/>
    </source>
</evidence>
<gene>
    <name evidence="2" type="ORF">NBG4_370024</name>
</gene>
<sequence>MPNVSDELKMRFPVVNMSSHVSRRLIWILGGIGVLILVAIVLSYLVSSDVLRHYMKRQMYEYSCCPLIFIP</sequence>
<reference evidence="3" key="1">
    <citation type="submission" date="2018-03" db="EMBL/GenBank/DDBJ databases">
        <authorList>
            <person name="Zecchin S."/>
        </authorList>
    </citation>
    <scope>NUCLEOTIDE SEQUENCE [LARGE SCALE GENOMIC DNA]</scope>
</reference>
<keyword evidence="1" id="KW-0472">Membrane</keyword>
<organism evidence="2 3">
    <name type="scientific">Candidatus Sulfobium mesophilum</name>
    <dbReference type="NCBI Taxonomy" id="2016548"/>
    <lineage>
        <taxon>Bacteria</taxon>
        <taxon>Pseudomonadati</taxon>
        <taxon>Nitrospirota</taxon>
        <taxon>Nitrospiria</taxon>
        <taxon>Nitrospirales</taxon>
        <taxon>Nitrospiraceae</taxon>
        <taxon>Candidatus Sulfobium</taxon>
    </lineage>
</organism>
<keyword evidence="3" id="KW-1185">Reference proteome</keyword>
<evidence type="ECO:0000313" key="2">
    <source>
        <dbReference type="EMBL" id="SPQ00909.1"/>
    </source>
</evidence>
<dbReference type="Proteomes" id="UP000245125">
    <property type="component" value="Unassembled WGS sequence"/>
</dbReference>
<dbReference type="AlphaFoldDB" id="A0A2U3QHS9"/>
<keyword evidence="1" id="KW-0812">Transmembrane</keyword>
<feature type="transmembrane region" description="Helical" evidence="1">
    <location>
        <begin position="25"/>
        <end position="47"/>
    </location>
</feature>
<accession>A0A2U3QHS9</accession>
<dbReference type="EMBL" id="OUUY01000083">
    <property type="protein sequence ID" value="SPQ00909.1"/>
    <property type="molecule type" value="Genomic_DNA"/>
</dbReference>
<proteinExistence type="predicted"/>
<protein>
    <submittedName>
        <fullName evidence="2">Uncharacterized protein</fullName>
    </submittedName>
</protein>
<evidence type="ECO:0000256" key="1">
    <source>
        <dbReference type="SAM" id="Phobius"/>
    </source>
</evidence>
<name>A0A2U3QHS9_9BACT</name>
<keyword evidence="1" id="KW-1133">Transmembrane helix</keyword>